<dbReference type="GO" id="GO:0003700">
    <property type="term" value="F:DNA-binding transcription factor activity"/>
    <property type="evidence" value="ECO:0007669"/>
    <property type="project" value="InterPro"/>
</dbReference>
<dbReference type="NCBIfam" id="NF007720">
    <property type="entry name" value="PRK10411.1"/>
    <property type="match status" value="1"/>
</dbReference>
<sequence length="239" mass="26914">MKAERQQAILELLHQAQSLTTESLAARLNVSIETIRRDLSALQQRGMIQRSHGQARIIRHDNHNNESPFQTRLKRHYAHKSDIARHALAWIEQGMTIALDASSTCWFLARQLPDIALTVFTNSHPVCVELGKRERVQLISSGGQLQRQFGYYLNPALASQLKGLEIDLFIFSCEGVDGDGILWDSSEHNARFKSLLLKRASQSLLLMDKSKFNRASVVRIGPLSEVTHLVSDVEPELAP</sequence>
<evidence type="ECO:0000256" key="2">
    <source>
        <dbReference type="ARBA" id="ARBA00023125"/>
    </source>
</evidence>
<keyword evidence="2" id="KW-0238">DNA-binding</keyword>
<dbReference type="KEGG" id="kle:AO703_19085"/>
<evidence type="ECO:0000313" key="6">
    <source>
        <dbReference type="Proteomes" id="UP000069162"/>
    </source>
</evidence>
<dbReference type="Pfam" id="PF08220">
    <property type="entry name" value="HTH_DeoR"/>
    <property type="match status" value="1"/>
</dbReference>
<organism evidence="5 6">
    <name type="scientific">[Enterobacter] lignolyticus</name>
    <dbReference type="NCBI Taxonomy" id="1334193"/>
    <lineage>
        <taxon>Bacteria</taxon>
        <taxon>Pseudomonadati</taxon>
        <taxon>Pseudomonadota</taxon>
        <taxon>Gammaproteobacteria</taxon>
        <taxon>Enterobacterales</taxon>
        <taxon>Enterobacteriaceae</taxon>
        <taxon>Pluralibacter</taxon>
    </lineage>
</organism>
<dbReference type="PANTHER" id="PTHR30363:SF49">
    <property type="entry name" value="L-FUCOSE OPERON ACTIVATOR"/>
    <property type="match status" value="1"/>
</dbReference>
<name>A0A806X9P8_9ENTR</name>
<dbReference type="Pfam" id="PF00455">
    <property type="entry name" value="DeoRC"/>
    <property type="match status" value="1"/>
</dbReference>
<dbReference type="RefSeq" id="WP_062742159.1">
    <property type="nucleotide sequence ID" value="NZ_CP012871.1"/>
</dbReference>
<reference evidence="6" key="1">
    <citation type="submission" date="2015-10" db="EMBL/GenBank/DDBJ databases">
        <title>Complete Genome Sequencing of Klebsiella sp. strain G5.</title>
        <authorList>
            <person name="Chan K.-G."/>
            <person name="Chen J.-W."/>
        </authorList>
    </citation>
    <scope>NUCLEOTIDE SEQUENCE [LARGE SCALE GENOMIC DNA]</scope>
    <source>
        <strain evidence="6">G5</strain>
    </source>
</reference>
<dbReference type="PROSITE" id="PS00894">
    <property type="entry name" value="HTH_DEOR_1"/>
    <property type="match status" value="1"/>
</dbReference>
<protein>
    <submittedName>
        <fullName evidence="5">Transcriptional regulator</fullName>
    </submittedName>
</protein>
<dbReference type="InterPro" id="IPR001034">
    <property type="entry name" value="DeoR_HTH"/>
</dbReference>
<dbReference type="SMART" id="SM00420">
    <property type="entry name" value="HTH_DEOR"/>
    <property type="match status" value="1"/>
</dbReference>
<evidence type="ECO:0000259" key="4">
    <source>
        <dbReference type="PROSITE" id="PS51000"/>
    </source>
</evidence>
<gene>
    <name evidence="5" type="ORF">AO703_19085</name>
</gene>
<dbReference type="AlphaFoldDB" id="A0A806X9P8"/>
<dbReference type="SMART" id="SM01134">
    <property type="entry name" value="DeoRC"/>
    <property type="match status" value="1"/>
</dbReference>
<dbReference type="PRINTS" id="PR00037">
    <property type="entry name" value="HTHLACR"/>
</dbReference>
<proteinExistence type="predicted"/>
<dbReference type="GO" id="GO:0003677">
    <property type="term" value="F:DNA binding"/>
    <property type="evidence" value="ECO:0007669"/>
    <property type="project" value="UniProtKB-KW"/>
</dbReference>
<feature type="domain" description="HTH deoR-type" evidence="4">
    <location>
        <begin position="2"/>
        <end position="57"/>
    </location>
</feature>
<dbReference type="InterPro" id="IPR036390">
    <property type="entry name" value="WH_DNA-bd_sf"/>
</dbReference>
<evidence type="ECO:0000256" key="1">
    <source>
        <dbReference type="ARBA" id="ARBA00023015"/>
    </source>
</evidence>
<dbReference type="EMBL" id="CP012871">
    <property type="protein sequence ID" value="ALR78305.1"/>
    <property type="molecule type" value="Genomic_DNA"/>
</dbReference>
<dbReference type="Gene3D" id="1.10.10.10">
    <property type="entry name" value="Winged helix-like DNA-binding domain superfamily/Winged helix DNA-binding domain"/>
    <property type="match status" value="1"/>
</dbReference>
<dbReference type="PROSITE" id="PS51000">
    <property type="entry name" value="HTH_DEOR_2"/>
    <property type="match status" value="1"/>
</dbReference>
<dbReference type="Gene3D" id="3.40.50.1360">
    <property type="match status" value="1"/>
</dbReference>
<evidence type="ECO:0000313" key="5">
    <source>
        <dbReference type="EMBL" id="ALR78305.1"/>
    </source>
</evidence>
<accession>A0A806X9P8</accession>
<dbReference type="InterPro" id="IPR036388">
    <property type="entry name" value="WH-like_DNA-bd_sf"/>
</dbReference>
<dbReference type="InterPro" id="IPR037171">
    <property type="entry name" value="NagB/RpiA_transferase-like"/>
</dbReference>
<keyword evidence="3" id="KW-0804">Transcription</keyword>
<evidence type="ECO:0000256" key="3">
    <source>
        <dbReference type="ARBA" id="ARBA00023163"/>
    </source>
</evidence>
<dbReference type="InterPro" id="IPR014036">
    <property type="entry name" value="DeoR-like_C"/>
</dbReference>
<dbReference type="Proteomes" id="UP000069162">
    <property type="component" value="Chromosome"/>
</dbReference>
<dbReference type="OrthoDB" id="6846621at2"/>
<dbReference type="SUPFAM" id="SSF46785">
    <property type="entry name" value="Winged helix' DNA-binding domain"/>
    <property type="match status" value="1"/>
</dbReference>
<dbReference type="InterPro" id="IPR050313">
    <property type="entry name" value="Carb_Metab_HTH_regulators"/>
</dbReference>
<dbReference type="PANTHER" id="PTHR30363">
    <property type="entry name" value="HTH-TYPE TRANSCRIPTIONAL REGULATOR SRLR-RELATED"/>
    <property type="match status" value="1"/>
</dbReference>
<dbReference type="SUPFAM" id="SSF100950">
    <property type="entry name" value="NagB/RpiA/CoA transferase-like"/>
    <property type="match status" value="1"/>
</dbReference>
<keyword evidence="1" id="KW-0805">Transcription regulation</keyword>
<dbReference type="InterPro" id="IPR018356">
    <property type="entry name" value="Tscrpt_reg_HTH_DeoR_CS"/>
</dbReference>